<dbReference type="InterPro" id="IPR001404">
    <property type="entry name" value="Hsp90_fam"/>
</dbReference>
<keyword evidence="6 8" id="KW-0346">Stress response</keyword>
<dbReference type="InterPro" id="IPR037196">
    <property type="entry name" value="HSP90_C"/>
</dbReference>
<dbReference type="PANTHER" id="PTHR11528">
    <property type="entry name" value="HEAT SHOCK PROTEIN 90 FAMILY MEMBER"/>
    <property type="match status" value="1"/>
</dbReference>
<keyword evidence="5 8" id="KW-0067">ATP-binding</keyword>
<keyword evidence="7 8" id="KW-0143">Chaperone</keyword>
<dbReference type="Pfam" id="PF00183">
    <property type="entry name" value="HSP90"/>
    <property type="match status" value="1"/>
</dbReference>
<dbReference type="InterPro" id="IPR020568">
    <property type="entry name" value="Ribosomal_Su5_D2-typ_SF"/>
</dbReference>
<dbReference type="InterPro" id="IPR020575">
    <property type="entry name" value="Hsp90_N"/>
</dbReference>
<dbReference type="Pfam" id="PF13589">
    <property type="entry name" value="HATPase_c_3"/>
    <property type="match status" value="1"/>
</dbReference>
<feature type="binding site" evidence="9">
    <location>
        <position position="79"/>
    </location>
    <ligand>
        <name>ATP</name>
        <dbReference type="ChEBI" id="CHEBI:30616"/>
    </ligand>
</feature>
<dbReference type="Gene3D" id="3.40.50.11260">
    <property type="match status" value="1"/>
</dbReference>
<organism evidence="11 12">
    <name type="scientific">Acetohalobium arabaticum (strain ATCC 49924 / DSM 5501 / Z-7288)</name>
    <dbReference type="NCBI Taxonomy" id="574087"/>
    <lineage>
        <taxon>Bacteria</taxon>
        <taxon>Bacillati</taxon>
        <taxon>Bacillota</taxon>
        <taxon>Clostridia</taxon>
        <taxon>Halanaerobiales</taxon>
        <taxon>Halobacteroidaceae</taxon>
        <taxon>Acetohalobium</taxon>
    </lineage>
</organism>
<dbReference type="PIRSF" id="PIRSF002583">
    <property type="entry name" value="Hsp90"/>
    <property type="match status" value="1"/>
</dbReference>
<comment type="similarity">
    <text evidence="2 8">Belongs to the heat shock protein 90 family.</text>
</comment>
<evidence type="ECO:0000256" key="5">
    <source>
        <dbReference type="ARBA" id="ARBA00022840"/>
    </source>
</evidence>
<gene>
    <name evidence="8" type="primary">htpG</name>
    <name evidence="11" type="ordered locus">Acear_1255</name>
</gene>
<evidence type="ECO:0000256" key="1">
    <source>
        <dbReference type="ARBA" id="ARBA00004496"/>
    </source>
</evidence>
<evidence type="ECO:0000256" key="10">
    <source>
        <dbReference type="SAM" id="Coils"/>
    </source>
</evidence>
<dbReference type="Proteomes" id="UP000001661">
    <property type="component" value="Chromosome"/>
</dbReference>
<dbReference type="GO" id="GO:0016887">
    <property type="term" value="F:ATP hydrolysis activity"/>
    <property type="evidence" value="ECO:0007669"/>
    <property type="project" value="InterPro"/>
</dbReference>
<dbReference type="GO" id="GO:0051082">
    <property type="term" value="F:unfolded protein binding"/>
    <property type="evidence" value="ECO:0007669"/>
    <property type="project" value="UniProtKB-UniRule"/>
</dbReference>
<dbReference type="Gene3D" id="3.30.230.80">
    <property type="match status" value="1"/>
</dbReference>
<keyword evidence="3 8" id="KW-0963">Cytoplasm</keyword>
<dbReference type="NCBIfam" id="NF003555">
    <property type="entry name" value="PRK05218.1"/>
    <property type="match status" value="1"/>
</dbReference>
<feature type="binding site" evidence="9">
    <location>
        <position position="84"/>
    </location>
    <ligand>
        <name>ATP</name>
        <dbReference type="ChEBI" id="CHEBI:30616"/>
    </ligand>
</feature>
<dbReference type="KEGG" id="aar:Acear_1255"/>
<evidence type="ECO:0000256" key="7">
    <source>
        <dbReference type="ARBA" id="ARBA00023186"/>
    </source>
</evidence>
<dbReference type="eggNOG" id="COG0326">
    <property type="taxonomic scope" value="Bacteria"/>
</dbReference>
<dbReference type="EMBL" id="CP002105">
    <property type="protein sequence ID" value="ADL12771.1"/>
    <property type="molecule type" value="Genomic_DNA"/>
</dbReference>
<keyword evidence="4 8" id="KW-0547">Nucleotide-binding</keyword>
<dbReference type="RefSeq" id="WP_013278217.1">
    <property type="nucleotide sequence ID" value="NC_014378.1"/>
</dbReference>
<evidence type="ECO:0000256" key="2">
    <source>
        <dbReference type="ARBA" id="ARBA00008239"/>
    </source>
</evidence>
<feature type="binding site" evidence="9">
    <location>
        <begin position="125"/>
        <end position="130"/>
    </location>
    <ligand>
        <name>ATP</name>
        <dbReference type="ChEBI" id="CHEBI:30616"/>
    </ligand>
</feature>
<keyword evidence="12" id="KW-1185">Reference proteome</keyword>
<dbReference type="Gene3D" id="3.30.565.10">
    <property type="entry name" value="Histidine kinase-like ATPase, C-terminal domain"/>
    <property type="match status" value="1"/>
</dbReference>
<dbReference type="Gene3D" id="1.20.120.790">
    <property type="entry name" value="Heat shock protein 90, C-terminal domain"/>
    <property type="match status" value="1"/>
</dbReference>
<dbReference type="GO" id="GO:0140662">
    <property type="term" value="F:ATP-dependent protein folding chaperone"/>
    <property type="evidence" value="ECO:0007669"/>
    <property type="project" value="InterPro"/>
</dbReference>
<reference evidence="11 12" key="1">
    <citation type="journal article" date="2010" name="Stand. Genomic Sci.">
        <title>Complete genome sequence of Acetohalobium arabaticum type strain (Z-7288).</title>
        <authorList>
            <person name="Sikorski J."/>
            <person name="Lapidus A."/>
            <person name="Chertkov O."/>
            <person name="Lucas S."/>
            <person name="Copeland A."/>
            <person name="Glavina Del Rio T."/>
            <person name="Nolan M."/>
            <person name="Tice H."/>
            <person name="Cheng J.F."/>
            <person name="Han C."/>
            <person name="Brambilla E."/>
            <person name="Pitluck S."/>
            <person name="Liolios K."/>
            <person name="Ivanova N."/>
            <person name="Mavromatis K."/>
            <person name="Mikhailova N."/>
            <person name="Pati A."/>
            <person name="Bruce D."/>
            <person name="Detter C."/>
            <person name="Tapia R."/>
            <person name="Goodwin L."/>
            <person name="Chen A."/>
            <person name="Palaniappan K."/>
            <person name="Land M."/>
            <person name="Hauser L."/>
            <person name="Chang Y.J."/>
            <person name="Jeffries C.D."/>
            <person name="Rohde M."/>
            <person name="Goker M."/>
            <person name="Spring S."/>
            <person name="Woyke T."/>
            <person name="Bristow J."/>
            <person name="Eisen J.A."/>
            <person name="Markowitz V."/>
            <person name="Hugenholtz P."/>
            <person name="Kyrpides N.C."/>
            <person name="Klenk H.P."/>
        </authorList>
    </citation>
    <scope>NUCLEOTIDE SEQUENCE [LARGE SCALE GENOMIC DNA]</scope>
    <source>
        <strain evidence="12">ATCC 49924 / DSM 5501 / Z-7288</strain>
    </source>
</reference>
<comment type="subcellular location">
    <subcellularLocation>
        <location evidence="1 8">Cytoplasm</location>
    </subcellularLocation>
</comment>
<comment type="subunit">
    <text evidence="8">Homodimer.</text>
</comment>
<dbReference type="CDD" id="cd16927">
    <property type="entry name" value="HATPase_Hsp90-like"/>
    <property type="match status" value="1"/>
</dbReference>
<evidence type="ECO:0000256" key="4">
    <source>
        <dbReference type="ARBA" id="ARBA00022741"/>
    </source>
</evidence>
<evidence type="ECO:0000256" key="8">
    <source>
        <dbReference type="HAMAP-Rule" id="MF_00505"/>
    </source>
</evidence>
<dbReference type="OrthoDB" id="9802640at2"/>
<dbReference type="SUPFAM" id="SSF55874">
    <property type="entry name" value="ATPase domain of HSP90 chaperone/DNA topoisomerase II/histidine kinase"/>
    <property type="match status" value="1"/>
</dbReference>
<evidence type="ECO:0000256" key="3">
    <source>
        <dbReference type="ARBA" id="ARBA00022490"/>
    </source>
</evidence>
<dbReference type="AlphaFoldDB" id="D9QQI0"/>
<dbReference type="PRINTS" id="PR00775">
    <property type="entry name" value="HEATSHOCK90"/>
</dbReference>
<feature type="coiled-coil region" evidence="10">
    <location>
        <begin position="497"/>
        <end position="524"/>
    </location>
</feature>
<feature type="region of interest" description="A; substrate-binding" evidence="8">
    <location>
        <begin position="1"/>
        <end position="344"/>
    </location>
</feature>
<evidence type="ECO:0000313" key="12">
    <source>
        <dbReference type="Proteomes" id="UP000001661"/>
    </source>
</evidence>
<dbReference type="SUPFAM" id="SSF54211">
    <property type="entry name" value="Ribosomal protein S5 domain 2-like"/>
    <property type="match status" value="1"/>
</dbReference>
<comment type="caution">
    <text evidence="8">Lacks conserved residue(s) required for the propagation of feature annotation.</text>
</comment>
<feature type="binding site" evidence="9">
    <location>
        <position position="92"/>
    </location>
    <ligand>
        <name>ATP</name>
        <dbReference type="ChEBI" id="CHEBI:30616"/>
    </ligand>
</feature>
<sequence>MTAEEKKFQTETQKILDLMINSIYTNQEIFLRELIANASDAIDKVKFQSLTESDILEGDSDFEIWLDVDEENDVFTIKDNGIGMTYDEVVENIGTIAQSGSQDFLQKLQERQAAADDEALDLIGQFGVGFYSSFMVADKVTLITRAPKEDKGVKWESTGDGTYTIEEVDKPKRGTTIKLQLRDEFTADGEELDITNRRNIERLVQKHSNYVAYPIKMKCYEEDDEGEVTEQIKTLNDMKPLWIRNKSDIEEEDYNEFYKEVFTDWADPLEVIHSKVEGLVKYSTLLFIPQQAPSNIFSDDFDQGLRLYSKNNFVMDNCSKLLPDYLRFVRGLVDSPDFTLNLSRQVLQDDKQLKIISKNLKKKVLKRLKSMLGDDREKYKEFWNEFGQLIKGGINMTHGKEQDKLVELLIFPSSHSDSEMTTLAEYVERMPEDQDVIYYVTGEDETTVEKLPQMELLQEKGLEVLYFFDEVDEFVINNLQEYDDIEFKSVLRGDLDLDDADDDIDADEDEVEELLEDIKGHLDDKVSDVRLSKRLKSSAVCLVSGDVGLSMSMEKVLEKMDQNMGQAQRILEINPQHELFSKLKEIHTTEGNSDRLAEYSELLYSLASLVEGFTPEDPVEFSDKITELMVEAK</sequence>
<feature type="binding site" evidence="9">
    <location>
        <position position="33"/>
    </location>
    <ligand>
        <name>ATP</name>
        <dbReference type="ChEBI" id="CHEBI:30616"/>
    </ligand>
</feature>
<evidence type="ECO:0000256" key="9">
    <source>
        <dbReference type="PIRSR" id="PIRSR002583-1"/>
    </source>
</evidence>
<dbReference type="STRING" id="574087.Acear_1255"/>
<dbReference type="FunFam" id="3.30.565.10:FF:000009">
    <property type="entry name" value="Molecular chaperone HtpG"/>
    <property type="match status" value="1"/>
</dbReference>
<evidence type="ECO:0000256" key="6">
    <source>
        <dbReference type="ARBA" id="ARBA00023016"/>
    </source>
</evidence>
<feature type="binding site" evidence="9">
    <location>
        <position position="344"/>
    </location>
    <ligand>
        <name>ATP</name>
        <dbReference type="ChEBI" id="CHEBI:30616"/>
    </ligand>
</feature>
<accession>D9QQI0</accession>
<protein>
    <recommendedName>
        <fullName evidence="8">Chaperone protein HtpG</fullName>
    </recommendedName>
    <alternativeName>
        <fullName evidence="8">Heat shock protein HtpG</fullName>
    </alternativeName>
    <alternativeName>
        <fullName evidence="8">High temperature protein G</fullName>
    </alternativeName>
</protein>
<feature type="region of interest" description="C" evidence="8">
    <location>
        <begin position="556"/>
        <end position="633"/>
    </location>
</feature>
<dbReference type="InterPro" id="IPR036890">
    <property type="entry name" value="HATPase_C_sf"/>
</dbReference>
<dbReference type="HAMAP" id="MF_00505">
    <property type="entry name" value="HSP90"/>
    <property type="match status" value="1"/>
</dbReference>
<keyword evidence="10" id="KW-0175">Coiled coil</keyword>
<name>D9QQI0_ACEAZ</name>
<dbReference type="GO" id="GO:0005737">
    <property type="term" value="C:cytoplasm"/>
    <property type="evidence" value="ECO:0007669"/>
    <property type="project" value="UniProtKB-SubCell"/>
</dbReference>
<evidence type="ECO:0000313" key="11">
    <source>
        <dbReference type="EMBL" id="ADL12771.1"/>
    </source>
</evidence>
<feature type="binding site" evidence="9">
    <location>
        <position position="175"/>
    </location>
    <ligand>
        <name>ATP</name>
        <dbReference type="ChEBI" id="CHEBI:30616"/>
    </ligand>
</feature>
<feature type="binding site" evidence="9">
    <location>
        <position position="37"/>
    </location>
    <ligand>
        <name>ATP</name>
        <dbReference type="ChEBI" id="CHEBI:30616"/>
    </ligand>
</feature>
<comment type="function">
    <text evidence="8">Molecular chaperone. Has ATPase activity.</text>
</comment>
<feature type="binding site" evidence="9">
    <location>
        <begin position="99"/>
        <end position="100"/>
    </location>
    <ligand>
        <name>ATP</name>
        <dbReference type="ChEBI" id="CHEBI:30616"/>
    </ligand>
</feature>
<dbReference type="HOGENOM" id="CLU_006684_3_0_9"/>
<dbReference type="SUPFAM" id="SSF110942">
    <property type="entry name" value="HSP90 C-terminal domain"/>
    <property type="match status" value="1"/>
</dbReference>
<proteinExistence type="inferred from homology"/>
<dbReference type="GO" id="GO:0005524">
    <property type="term" value="F:ATP binding"/>
    <property type="evidence" value="ECO:0007669"/>
    <property type="project" value="UniProtKB-UniRule"/>
</dbReference>